<evidence type="ECO:0000256" key="1">
    <source>
        <dbReference type="ARBA" id="ARBA00022670"/>
    </source>
</evidence>
<evidence type="ECO:0000259" key="9">
    <source>
        <dbReference type="Pfam" id="PF00557"/>
    </source>
</evidence>
<feature type="binding site" evidence="7">
    <location>
        <position position="287"/>
    </location>
    <ligand>
        <name>Mn(2+)</name>
        <dbReference type="ChEBI" id="CHEBI:29035"/>
        <label>1</label>
    </ligand>
</feature>
<feature type="binding site" evidence="7">
    <location>
        <position position="276"/>
    </location>
    <ligand>
        <name>Mn(2+)</name>
        <dbReference type="ChEBI" id="CHEBI:29035"/>
        <label>2</label>
    </ligand>
</feature>
<evidence type="ECO:0000256" key="4">
    <source>
        <dbReference type="ARBA" id="ARBA00022997"/>
    </source>
</evidence>
<evidence type="ECO:0000256" key="5">
    <source>
        <dbReference type="ARBA" id="ARBA00023049"/>
    </source>
</evidence>
<dbReference type="Gene3D" id="3.40.350.10">
    <property type="entry name" value="Creatinase/prolidase N-terminal domain"/>
    <property type="match status" value="1"/>
</dbReference>
<gene>
    <name evidence="7 11" type="primary">pepQ</name>
    <name evidence="11" type="ORF">GCM10023332_09620</name>
</gene>
<dbReference type="InterPro" id="IPR022846">
    <property type="entry name" value="X_Pro_dipept"/>
</dbReference>
<dbReference type="Pfam" id="PF21216">
    <property type="entry name" value="PepQ_N"/>
    <property type="match status" value="1"/>
</dbReference>
<feature type="binding site" evidence="7">
    <location>
        <position position="452"/>
    </location>
    <ligand>
        <name>Mn(2+)</name>
        <dbReference type="ChEBI" id="CHEBI:29035"/>
        <label>1</label>
    </ligand>
</feature>
<evidence type="ECO:0000256" key="3">
    <source>
        <dbReference type="ARBA" id="ARBA00022801"/>
    </source>
</evidence>
<name>A0ABP9DWU5_9GAMM</name>
<feature type="binding site" evidence="7">
    <location>
        <position position="452"/>
    </location>
    <ligand>
        <name>Mn(2+)</name>
        <dbReference type="ChEBI" id="CHEBI:29035"/>
        <label>2</label>
    </ligand>
</feature>
<feature type="domain" description="Xaa-Pro dipeptidase N-terminal" evidence="10">
    <location>
        <begin position="40"/>
        <end position="187"/>
    </location>
</feature>
<dbReference type="InterPro" id="IPR048819">
    <property type="entry name" value="PepQ_N"/>
</dbReference>
<feature type="region of interest" description="Disordered" evidence="8">
    <location>
        <begin position="1"/>
        <end position="30"/>
    </location>
</feature>
<dbReference type="NCBIfam" id="NF010133">
    <property type="entry name" value="PRK13607.1"/>
    <property type="match status" value="1"/>
</dbReference>
<dbReference type="EMBL" id="BAABJY010000001">
    <property type="protein sequence ID" value="GAA4859756.1"/>
    <property type="molecule type" value="Genomic_DNA"/>
</dbReference>
<keyword evidence="2 7" id="KW-0479">Metal-binding</keyword>
<sequence>MRAPRGSGRPMPDGAAALGQLRQNGRPLPGAHPMHASLASLYGEHLDTLQERTRVALERGGFDHLVVPSGEIHYQVFDDRDYPYAVNPQFKAWLPLTRNPGSWLIATPGAKPRLLYLQPHDYWHVVPEAPAGFWVDHFEIEVIRTPEEAQQFLPRDPGRCAILGEPRSRLGPYVPNNPQLVVDYLDYHRATKTRYEIGMMREATRNGVRAHAAAERAFRAGASEFEIHLAYCQAAGQDANDLPYNNIVALNGHGAVLHYTERDRTPPERSLSFLIDAGAGHAGYACDITRTYASDTGSEFQGLVDAVDAAEQRLCGKVRAGTDYREIHLAAHLEMATILRDAGILDMAPESALETGVSAKFFPHGIGHYIGLQVHDVGGFLASDQGGTIDKPDGHPYLRLTRTLEPGAVVTIEPGIYFADLLMAELRASEHAGAVDWGKVDAFRPYGGIRIEDDVLCTVDEPANLTREGFTELG</sequence>
<dbReference type="InterPro" id="IPR001131">
    <property type="entry name" value="Peptidase_M24B_aminopep-P_CS"/>
</dbReference>
<keyword evidence="4 7" id="KW-0224">Dipeptidase</keyword>
<keyword evidence="6 7" id="KW-0464">Manganese</keyword>
<feature type="binding site" evidence="7">
    <location>
        <position position="287"/>
    </location>
    <ligand>
        <name>Mn(2+)</name>
        <dbReference type="ChEBI" id="CHEBI:29035"/>
        <label>2</label>
    </ligand>
</feature>
<dbReference type="SUPFAM" id="SSF55920">
    <property type="entry name" value="Creatinase/aminopeptidase"/>
    <property type="match status" value="1"/>
</dbReference>
<proteinExistence type="inferred from homology"/>
<feature type="binding site" evidence="7">
    <location>
        <position position="413"/>
    </location>
    <ligand>
        <name>Mn(2+)</name>
        <dbReference type="ChEBI" id="CHEBI:29035"/>
        <label>1</label>
    </ligand>
</feature>
<dbReference type="Pfam" id="PF00557">
    <property type="entry name" value="Peptidase_M24"/>
    <property type="match status" value="1"/>
</dbReference>
<evidence type="ECO:0000256" key="8">
    <source>
        <dbReference type="SAM" id="MobiDB-lite"/>
    </source>
</evidence>
<dbReference type="Gene3D" id="3.90.230.10">
    <property type="entry name" value="Creatinase/methionine aminopeptidase superfamily"/>
    <property type="match status" value="1"/>
</dbReference>
<evidence type="ECO:0000259" key="10">
    <source>
        <dbReference type="Pfam" id="PF21216"/>
    </source>
</evidence>
<comment type="similarity">
    <text evidence="7">Belongs to the peptidase M24B family. Bacterial-type prolidase subfamily.</text>
</comment>
<dbReference type="PANTHER" id="PTHR43226:SF8">
    <property type="entry name" value="XAA-PRO DIPEPTIDASE"/>
    <property type="match status" value="1"/>
</dbReference>
<organism evidence="11 12">
    <name type="scientific">Luteimonas vadosa</name>
    <dbReference type="NCBI Taxonomy" id="1165507"/>
    <lineage>
        <taxon>Bacteria</taxon>
        <taxon>Pseudomonadati</taxon>
        <taxon>Pseudomonadota</taxon>
        <taxon>Gammaproteobacteria</taxon>
        <taxon>Lysobacterales</taxon>
        <taxon>Lysobacteraceae</taxon>
        <taxon>Luteimonas</taxon>
    </lineage>
</organism>
<dbReference type="InterPro" id="IPR052433">
    <property type="entry name" value="X-Pro_dipept-like"/>
</dbReference>
<protein>
    <recommendedName>
        <fullName evidence="7">Xaa-Pro dipeptidase</fullName>
        <shortName evidence="7">X-Pro dipeptidase</shortName>
        <ecNumber evidence="7">3.4.13.9</ecNumber>
    </recommendedName>
    <alternativeName>
        <fullName evidence="7">Imidodipeptidase</fullName>
    </alternativeName>
    <alternativeName>
        <fullName evidence="7">Proline dipeptidase</fullName>
        <shortName evidence="7">Prolidase</shortName>
    </alternativeName>
</protein>
<dbReference type="InterPro" id="IPR000994">
    <property type="entry name" value="Pept_M24"/>
</dbReference>
<evidence type="ECO:0000256" key="6">
    <source>
        <dbReference type="ARBA" id="ARBA00023211"/>
    </source>
</evidence>
<evidence type="ECO:0000256" key="2">
    <source>
        <dbReference type="ARBA" id="ARBA00022723"/>
    </source>
</evidence>
<evidence type="ECO:0000313" key="11">
    <source>
        <dbReference type="EMBL" id="GAA4859756.1"/>
    </source>
</evidence>
<dbReference type="HAMAP" id="MF_01279">
    <property type="entry name" value="X_Pro_dipeptid"/>
    <property type="match status" value="1"/>
</dbReference>
<feature type="binding site" evidence="7">
    <location>
        <position position="368"/>
    </location>
    <ligand>
        <name>Mn(2+)</name>
        <dbReference type="ChEBI" id="CHEBI:29035"/>
        <label>1</label>
    </ligand>
</feature>
<evidence type="ECO:0000256" key="7">
    <source>
        <dbReference type="HAMAP-Rule" id="MF_01279"/>
    </source>
</evidence>
<comment type="catalytic activity">
    <reaction evidence="7">
        <text>Xaa-L-Pro dipeptide + H2O = an L-alpha-amino acid + L-proline</text>
        <dbReference type="Rhea" id="RHEA:76407"/>
        <dbReference type="ChEBI" id="CHEBI:15377"/>
        <dbReference type="ChEBI" id="CHEBI:59869"/>
        <dbReference type="ChEBI" id="CHEBI:60039"/>
        <dbReference type="ChEBI" id="CHEBI:195196"/>
        <dbReference type="EC" id="3.4.13.9"/>
    </reaction>
</comment>
<comment type="caution">
    <text evidence="11">The sequence shown here is derived from an EMBL/GenBank/DDBJ whole genome shotgun (WGS) entry which is preliminary data.</text>
</comment>
<comment type="function">
    <text evidence="7">Splits dipeptides with a prolyl residue in the C-terminal position.</text>
</comment>
<dbReference type="InterPro" id="IPR029149">
    <property type="entry name" value="Creatin/AminoP/Spt16_N"/>
</dbReference>
<evidence type="ECO:0000313" key="12">
    <source>
        <dbReference type="Proteomes" id="UP001501323"/>
    </source>
</evidence>
<keyword evidence="1 7" id="KW-0645">Protease</keyword>
<dbReference type="EC" id="3.4.13.9" evidence="7"/>
<keyword evidence="12" id="KW-1185">Reference proteome</keyword>
<reference evidence="12" key="1">
    <citation type="journal article" date="2019" name="Int. J. Syst. Evol. Microbiol.">
        <title>The Global Catalogue of Microorganisms (GCM) 10K type strain sequencing project: providing services to taxonomists for standard genome sequencing and annotation.</title>
        <authorList>
            <consortium name="The Broad Institute Genomics Platform"/>
            <consortium name="The Broad Institute Genome Sequencing Center for Infectious Disease"/>
            <person name="Wu L."/>
            <person name="Ma J."/>
        </authorList>
    </citation>
    <scope>NUCLEOTIDE SEQUENCE [LARGE SCALE GENOMIC DNA]</scope>
    <source>
        <strain evidence="12">JCM 18392</strain>
    </source>
</reference>
<dbReference type="Proteomes" id="UP001501323">
    <property type="component" value="Unassembled WGS sequence"/>
</dbReference>
<feature type="domain" description="Peptidase M24" evidence="9">
    <location>
        <begin position="199"/>
        <end position="458"/>
    </location>
</feature>
<keyword evidence="3 7" id="KW-0378">Hydrolase</keyword>
<keyword evidence="5 7" id="KW-0482">Metalloprotease</keyword>
<dbReference type="PANTHER" id="PTHR43226">
    <property type="entry name" value="XAA-PRO AMINOPEPTIDASE 3"/>
    <property type="match status" value="1"/>
</dbReference>
<comment type="cofactor">
    <cofactor evidence="7">
        <name>Mn(2+)</name>
        <dbReference type="ChEBI" id="CHEBI:29035"/>
    </cofactor>
    <text evidence="7">Binds 2 manganese ions per subunit.</text>
</comment>
<dbReference type="InterPro" id="IPR036005">
    <property type="entry name" value="Creatinase/aminopeptidase-like"/>
</dbReference>
<accession>A0ABP9DWU5</accession>
<dbReference type="PROSITE" id="PS00491">
    <property type="entry name" value="PROLINE_PEPTIDASE"/>
    <property type="match status" value="1"/>
</dbReference>